<evidence type="ECO:0000313" key="4">
    <source>
        <dbReference type="EMBL" id="HHQ79865.1"/>
    </source>
</evidence>
<dbReference type="InterPro" id="IPR004087">
    <property type="entry name" value="KH_dom"/>
</dbReference>
<proteinExistence type="predicted"/>
<dbReference type="EMBL" id="DRZC01000005">
    <property type="protein sequence ID" value="HHQ79865.1"/>
    <property type="molecule type" value="Genomic_DNA"/>
</dbReference>
<dbReference type="InterPro" id="IPR019964">
    <property type="entry name" value="KH_domain_protein_archaea"/>
</dbReference>
<dbReference type="NCBIfam" id="NF010328">
    <property type="entry name" value="PRK13763.1-3"/>
    <property type="match status" value="1"/>
</dbReference>
<dbReference type="PANTHER" id="PTHR12826:SF13">
    <property type="entry name" value="RNA-BINDING PROTEIN PNO1"/>
    <property type="match status" value="1"/>
</dbReference>
<dbReference type="InterPro" id="IPR004088">
    <property type="entry name" value="KH_dom_type_1"/>
</dbReference>
<dbReference type="PANTHER" id="PTHR12826">
    <property type="entry name" value="RIBONUCLEASE Y"/>
    <property type="match status" value="1"/>
</dbReference>
<dbReference type="InterPro" id="IPR055211">
    <property type="entry name" value="KH_PNO1_2nd"/>
</dbReference>
<evidence type="ECO:0000256" key="1">
    <source>
        <dbReference type="ARBA" id="ARBA00022884"/>
    </source>
</evidence>
<dbReference type="Pfam" id="PF00013">
    <property type="entry name" value="KH_1"/>
    <property type="match status" value="1"/>
</dbReference>
<dbReference type="NCBIfam" id="TIGR03665">
    <property type="entry name" value="arCOG04150"/>
    <property type="match status" value="1"/>
</dbReference>
<dbReference type="InterPro" id="IPR036612">
    <property type="entry name" value="KH_dom_type_1_sf"/>
</dbReference>
<organism evidence="4">
    <name type="scientific">Fervidicoccus fontis</name>
    <dbReference type="NCBI Taxonomy" id="683846"/>
    <lineage>
        <taxon>Archaea</taxon>
        <taxon>Thermoproteota</taxon>
        <taxon>Thermoprotei</taxon>
        <taxon>Fervidicoccales</taxon>
        <taxon>Fervidicoccaceae</taxon>
        <taxon>Fervidicoccus</taxon>
    </lineage>
</organism>
<name>A0A7J3ZIE2_9CREN</name>
<feature type="domain" description="K Homology" evidence="3">
    <location>
        <begin position="1"/>
        <end position="65"/>
    </location>
</feature>
<evidence type="ECO:0000256" key="2">
    <source>
        <dbReference type="PROSITE-ProRule" id="PRU00117"/>
    </source>
</evidence>
<feature type="domain" description="K Homology" evidence="3">
    <location>
        <begin position="79"/>
        <end position="152"/>
    </location>
</feature>
<dbReference type="GO" id="GO:0003723">
    <property type="term" value="F:RNA binding"/>
    <property type="evidence" value="ECO:0007669"/>
    <property type="project" value="UniProtKB-UniRule"/>
</dbReference>
<dbReference type="Pfam" id="PF22891">
    <property type="entry name" value="KH_PNO1_2nd"/>
    <property type="match status" value="1"/>
</dbReference>
<evidence type="ECO:0000259" key="3">
    <source>
        <dbReference type="SMART" id="SM00322"/>
    </source>
</evidence>
<dbReference type="SUPFAM" id="SSF54791">
    <property type="entry name" value="Eukaryotic type KH-domain (KH-domain type I)"/>
    <property type="match status" value="2"/>
</dbReference>
<dbReference type="Gene3D" id="3.30.1370.10">
    <property type="entry name" value="K Homology domain, type 1"/>
    <property type="match status" value="2"/>
</dbReference>
<protein>
    <submittedName>
        <fullName evidence="4">RNA-processing protein</fullName>
    </submittedName>
</protein>
<sequence>MRIPLERVGVLIGEKGEVKRQLEQATGTVITVDSANGSVVIEATSPETASEGLLKAQEVIRAIGIGFSPEKAFRLLDEDQVLVTIDLKEVFGGRNQHVTRVKGRIIGEKGRTRKIIEETTGTYVCVGENVIGIIGDYEQAEIAKQAINMLIEGRPHSAVYAFLEREARRIKRRRLTSLWR</sequence>
<comment type="caution">
    <text evidence="4">The sequence shown here is derived from an EMBL/GenBank/DDBJ whole genome shotgun (WGS) entry which is preliminary data.</text>
</comment>
<keyword evidence="1 2" id="KW-0694">RNA-binding</keyword>
<dbReference type="SMART" id="SM00322">
    <property type="entry name" value="KH"/>
    <property type="match status" value="2"/>
</dbReference>
<gene>
    <name evidence="4" type="ORF">ENM78_00135</name>
</gene>
<dbReference type="PROSITE" id="PS50084">
    <property type="entry name" value="KH_TYPE_1"/>
    <property type="match status" value="1"/>
</dbReference>
<reference evidence="4" key="1">
    <citation type="journal article" date="2020" name="mSystems">
        <title>Genome- and Community-Level Interaction Insights into Carbon Utilization and Element Cycling Functions of Hydrothermarchaeota in Hydrothermal Sediment.</title>
        <authorList>
            <person name="Zhou Z."/>
            <person name="Liu Y."/>
            <person name="Xu W."/>
            <person name="Pan J."/>
            <person name="Luo Z.H."/>
            <person name="Li M."/>
        </authorList>
    </citation>
    <scope>NUCLEOTIDE SEQUENCE [LARGE SCALE GENOMIC DNA]</scope>
    <source>
        <strain evidence="4">SpSt-1116</strain>
    </source>
</reference>
<accession>A0A7J3ZIE2</accession>
<dbReference type="AlphaFoldDB" id="A0A7J3ZIE2"/>